<dbReference type="InterPro" id="IPR000742">
    <property type="entry name" value="EGF"/>
</dbReference>
<dbReference type="SUPFAM" id="SSF57196">
    <property type="entry name" value="EGF/Laminin"/>
    <property type="match status" value="1"/>
</dbReference>
<organism evidence="4 5">
    <name type="scientific">Frankliniella occidentalis</name>
    <name type="common">Western flower thrips</name>
    <name type="synonym">Euthrips occidentalis</name>
    <dbReference type="NCBI Taxonomy" id="133901"/>
    <lineage>
        <taxon>Eukaryota</taxon>
        <taxon>Metazoa</taxon>
        <taxon>Ecdysozoa</taxon>
        <taxon>Arthropoda</taxon>
        <taxon>Hexapoda</taxon>
        <taxon>Insecta</taxon>
        <taxon>Pterygota</taxon>
        <taxon>Neoptera</taxon>
        <taxon>Paraneoptera</taxon>
        <taxon>Thysanoptera</taxon>
        <taxon>Terebrantia</taxon>
        <taxon>Thripoidea</taxon>
        <taxon>Thripidae</taxon>
        <taxon>Frankliniella</taxon>
    </lineage>
</organism>
<dbReference type="KEGG" id="foc:113210779"/>
<keyword evidence="1" id="KW-1015">Disulfide bond</keyword>
<protein>
    <submittedName>
        <fullName evidence="5">Delta-like protein 3</fullName>
    </submittedName>
</protein>
<keyword evidence="1" id="KW-0245">EGF-like domain</keyword>
<evidence type="ECO:0000259" key="3">
    <source>
        <dbReference type="PROSITE" id="PS50026"/>
    </source>
</evidence>
<evidence type="ECO:0000313" key="5">
    <source>
        <dbReference type="RefSeq" id="XP_052122230.1"/>
    </source>
</evidence>
<keyword evidence="4" id="KW-1185">Reference proteome</keyword>
<comment type="caution">
    <text evidence="1">Lacks conserved residue(s) required for the propagation of feature annotation.</text>
</comment>
<evidence type="ECO:0000256" key="1">
    <source>
        <dbReference type="PROSITE-ProRule" id="PRU00076"/>
    </source>
</evidence>
<sequence>MVADMSRSWTVVLLFVLAVCLWSGPEAVRAATRPACELGQQRSGCRIHAGLCVCGIGCRSEYQYADKEECTSAIRGRRNQCGESPCQHGGACSQTTMDPGYKCRCEGTGFYGPRCQYQCPSPGTEGVGNRAIQLACILI</sequence>
<dbReference type="Gene3D" id="2.10.25.10">
    <property type="entry name" value="Laminin"/>
    <property type="match status" value="1"/>
</dbReference>
<dbReference type="RefSeq" id="XP_052122230.1">
    <property type="nucleotide sequence ID" value="XM_052266270.1"/>
</dbReference>
<dbReference type="OrthoDB" id="10046852at2759"/>
<feature type="disulfide bond" evidence="1">
    <location>
        <begin position="86"/>
        <end position="103"/>
    </location>
</feature>
<dbReference type="GeneID" id="113210779"/>
<proteinExistence type="predicted"/>
<feature type="chain" id="PRO_5038690315" evidence="2">
    <location>
        <begin position="31"/>
        <end position="139"/>
    </location>
</feature>
<gene>
    <name evidence="5" type="primary">LOC113210779</name>
</gene>
<dbReference type="Proteomes" id="UP000504606">
    <property type="component" value="Unplaced"/>
</dbReference>
<name>A0A9C6TXU3_FRAOC</name>
<keyword evidence="2" id="KW-0732">Signal</keyword>
<feature type="signal peptide" evidence="2">
    <location>
        <begin position="1"/>
        <end position="30"/>
    </location>
</feature>
<dbReference type="PROSITE" id="PS50026">
    <property type="entry name" value="EGF_3"/>
    <property type="match status" value="1"/>
</dbReference>
<reference evidence="5" key="2">
    <citation type="submission" date="2025-08" db="UniProtKB">
        <authorList>
            <consortium name="RefSeq"/>
        </authorList>
    </citation>
    <scope>IDENTIFICATION</scope>
    <source>
        <tissue evidence="5">Whole organism</tissue>
    </source>
</reference>
<evidence type="ECO:0000256" key="2">
    <source>
        <dbReference type="SAM" id="SignalP"/>
    </source>
</evidence>
<dbReference type="AlphaFoldDB" id="A0A9C6TXU3"/>
<feature type="domain" description="EGF-like" evidence="3">
    <location>
        <begin position="77"/>
        <end position="116"/>
    </location>
</feature>
<reference evidence="5" key="1">
    <citation type="journal article" date="2018" name="Proc. Natl. Acad. Sci. U.S.A.">
        <title>Phylogenomics and the evolution of hemipteroid insects.</title>
        <authorList>
            <person name="Johnson K.P."/>
            <person name="Dietrich C.H."/>
            <person name="Friedrich F."/>
            <person name="Beutel R.G."/>
            <person name="Wipfler B."/>
            <person name="Peters R.S."/>
            <person name="Allen J.M."/>
            <person name="Petersen M."/>
            <person name="Donath A."/>
            <person name="Walden K.K."/>
            <person name="Kozlov A.M."/>
            <person name="Podsiadlowski L."/>
            <person name="Mayer C."/>
            <person name="Meusemann K."/>
            <person name="Vasilikopoulos A."/>
            <person name="Waterhouse R.M."/>
            <person name="Cameron S.L."/>
            <person name="Weirauch C."/>
            <person name="Swanson D.R."/>
            <person name="Percy D.M."/>
            <person name="Hardy N.B."/>
            <person name="Terry I."/>
            <person name="Liu S."/>
            <person name="Zhou X."/>
            <person name="Misof B."/>
            <person name="Robertson H.M."/>
            <person name="Yoshizawa K."/>
        </authorList>
    </citation>
    <scope>NUCLEOTIDE SEQUENCE</scope>
    <source>
        <tissue evidence="5">Whole organism</tissue>
    </source>
</reference>
<accession>A0A9C6TXU3</accession>
<evidence type="ECO:0000313" key="4">
    <source>
        <dbReference type="Proteomes" id="UP000504606"/>
    </source>
</evidence>